<evidence type="ECO:0000256" key="2">
    <source>
        <dbReference type="SAM" id="Phobius"/>
    </source>
</evidence>
<dbReference type="InterPro" id="IPR026898">
    <property type="entry name" value="PrsW"/>
</dbReference>
<feature type="region of interest" description="Disordered" evidence="1">
    <location>
        <begin position="1"/>
        <end position="47"/>
    </location>
</feature>
<evidence type="ECO:0000313" key="4">
    <source>
        <dbReference type="Proteomes" id="UP000593758"/>
    </source>
</evidence>
<feature type="transmembrane region" description="Helical" evidence="2">
    <location>
        <begin position="122"/>
        <end position="147"/>
    </location>
</feature>
<feature type="transmembrane region" description="Helical" evidence="2">
    <location>
        <begin position="159"/>
        <end position="184"/>
    </location>
</feature>
<keyword evidence="3" id="KW-0645">Protease</keyword>
<keyword evidence="3" id="KW-0482">Metalloprotease</keyword>
<feature type="transmembrane region" description="Helical" evidence="2">
    <location>
        <begin position="196"/>
        <end position="215"/>
    </location>
</feature>
<dbReference type="PANTHER" id="PTHR36844">
    <property type="entry name" value="PROTEASE PRSW"/>
    <property type="match status" value="1"/>
</dbReference>
<dbReference type="AlphaFoldDB" id="A0A7M1SND7"/>
<name>A0A7M1SND7_9MICO</name>
<dbReference type="EMBL" id="CP063169">
    <property type="protein sequence ID" value="QOR69086.1"/>
    <property type="molecule type" value="Genomic_DNA"/>
</dbReference>
<gene>
    <name evidence="3" type="ORF">IM660_10050</name>
</gene>
<protein>
    <submittedName>
        <fullName evidence="3">PrsW family intramembrane metalloprotease</fullName>
    </submittedName>
</protein>
<accession>A0A7M1SND7</accession>
<reference evidence="3 4" key="1">
    <citation type="submission" date="2020-10" db="EMBL/GenBank/DDBJ databases">
        <title>Haloactinobacterium sp. RN3S43, a bacterium isolated from saline soil.</title>
        <authorList>
            <person name="Sun J.-Q."/>
        </authorList>
    </citation>
    <scope>NUCLEOTIDE SEQUENCE [LARGE SCALE GENOMIC DNA]</scope>
    <source>
        <strain evidence="3 4">RN3S43</strain>
    </source>
</reference>
<dbReference type="KEGG" id="halt:IM660_10050"/>
<dbReference type="RefSeq" id="WP_193495174.1">
    <property type="nucleotide sequence ID" value="NZ_CP063169.1"/>
</dbReference>
<feature type="transmembrane region" description="Helical" evidence="2">
    <location>
        <begin position="235"/>
        <end position="252"/>
    </location>
</feature>
<evidence type="ECO:0000256" key="1">
    <source>
        <dbReference type="SAM" id="MobiDB-lite"/>
    </source>
</evidence>
<dbReference type="Proteomes" id="UP000593758">
    <property type="component" value="Chromosome"/>
</dbReference>
<dbReference type="GO" id="GO:0008237">
    <property type="term" value="F:metallopeptidase activity"/>
    <property type="evidence" value="ECO:0007669"/>
    <property type="project" value="UniProtKB-KW"/>
</dbReference>
<keyword evidence="2" id="KW-0812">Transmembrane</keyword>
<feature type="transmembrane region" description="Helical" evidence="2">
    <location>
        <begin position="59"/>
        <end position="82"/>
    </location>
</feature>
<feature type="transmembrane region" description="Helical" evidence="2">
    <location>
        <begin position="284"/>
        <end position="310"/>
    </location>
</feature>
<dbReference type="Pfam" id="PF13367">
    <property type="entry name" value="PrsW-protease"/>
    <property type="match status" value="1"/>
</dbReference>
<keyword evidence="3" id="KW-0378">Hydrolase</keyword>
<feature type="transmembrane region" description="Helical" evidence="2">
    <location>
        <begin position="88"/>
        <end position="110"/>
    </location>
</feature>
<feature type="compositionally biased region" description="Low complexity" evidence="1">
    <location>
        <begin position="14"/>
        <end position="44"/>
    </location>
</feature>
<organism evidence="3 4">
    <name type="scientific">Ruania alkalisoli</name>
    <dbReference type="NCBI Taxonomy" id="2779775"/>
    <lineage>
        <taxon>Bacteria</taxon>
        <taxon>Bacillati</taxon>
        <taxon>Actinomycetota</taxon>
        <taxon>Actinomycetes</taxon>
        <taxon>Micrococcales</taxon>
        <taxon>Ruaniaceae</taxon>
        <taxon>Ruania</taxon>
    </lineage>
</organism>
<keyword evidence="2" id="KW-0472">Membrane</keyword>
<keyword evidence="4" id="KW-1185">Reference proteome</keyword>
<keyword evidence="2" id="KW-1133">Transmembrane helix</keyword>
<sequence>MPLEYPPAYRPRRPGQAPASAGAPGASGWPAGPAGSAPPLRSGPVPQVWAPGQRTRNRFVFQLVTSIIGGLALLIALGYIALVTGLGSTSMGFVLALVPLAIVLAGVRWLDRWEPEPVPMLLVALLWGAGVAVLSALVLNTTAIVLIQVRTGDPSTADALGAVVVAPVVEELVKGAGVLLIFLVRRQHLDSPVDGVVYAATVGAGFAFTENILYFSSNAQVVLEVFVLRGLMSPFAHALFCACTGLAIGLAARSARRRTVLLAFPLGLLGAMALHALWNGSALFAANFFVVYALVQVPVFAAMVLLLWWLRRHEARIIRGRLGEYAQVGWFAPHEVDMLASLRLRSEAKTWATRLGERSKRAMVEFQRDATTLALRRQKVLLGRPVRADRSETELLEHLVELRGTIARAAAARGY</sequence>
<dbReference type="GO" id="GO:0006508">
    <property type="term" value="P:proteolysis"/>
    <property type="evidence" value="ECO:0007669"/>
    <property type="project" value="UniProtKB-KW"/>
</dbReference>
<proteinExistence type="predicted"/>
<evidence type="ECO:0000313" key="3">
    <source>
        <dbReference type="EMBL" id="QOR69086.1"/>
    </source>
</evidence>
<feature type="transmembrane region" description="Helical" evidence="2">
    <location>
        <begin position="259"/>
        <end position="278"/>
    </location>
</feature>
<dbReference type="PANTHER" id="PTHR36844:SF1">
    <property type="entry name" value="PROTEASE PRSW"/>
    <property type="match status" value="1"/>
</dbReference>